<dbReference type="EMBL" id="CP041764">
    <property type="protein sequence ID" value="QHA89084.1"/>
    <property type="molecule type" value="Genomic_DNA"/>
</dbReference>
<dbReference type="Proteomes" id="UP000430368">
    <property type="component" value="Chromosome"/>
</dbReference>
<sequence length="162" mass="18449">MKNTKSYQCSAAVLLLLFSGSYPALADKGKRVIIPDVIGQLVQQQQDRLCITEDSRGSSSRAMAECADLLLADSQLRLEHRVAKVNNYLAVYDRETKGYEDNGKEYLAAFNKYLATWREYVSAKCGFLYFEFRDPGKYIETHTCQAEENYLLETSLRRFGSS</sequence>
<gene>
    <name evidence="3" type="ORF">FO014_20000</name>
</gene>
<keyword evidence="1" id="KW-0732">Signal</keyword>
<keyword evidence="4" id="KW-1185">Reference proteome</keyword>
<feature type="signal peptide" evidence="1">
    <location>
        <begin position="1"/>
        <end position="26"/>
    </location>
</feature>
<evidence type="ECO:0000313" key="3">
    <source>
        <dbReference type="EMBL" id="QHA89084.1"/>
    </source>
</evidence>
<feature type="chain" id="PRO_5045108125" evidence="1">
    <location>
        <begin position="27"/>
        <end position="162"/>
    </location>
</feature>
<organism evidence="3 4">
    <name type="scientific">Serratia rhizosphaerae</name>
    <dbReference type="NCBI Taxonomy" id="2597702"/>
    <lineage>
        <taxon>Bacteria</taxon>
        <taxon>Pseudomonadati</taxon>
        <taxon>Pseudomonadota</taxon>
        <taxon>Gammaproteobacteria</taxon>
        <taxon>Enterobacterales</taxon>
        <taxon>Yersiniaceae</taxon>
        <taxon>Serratia</taxon>
    </lineage>
</organism>
<accession>A0ABX6GS32</accession>
<reference evidence="3 4" key="1">
    <citation type="submission" date="2019-07" db="EMBL/GenBank/DDBJ databases">
        <title>Serratia dokdonensis sp. nov., an elicitor of systemic resistance in Nicotiana Tabacum.</title>
        <authorList>
            <person name="Son J.-S."/>
            <person name="Hwang Y.-J."/>
            <person name="Lee S.-Y."/>
            <person name="Ghim S.-Y."/>
        </authorList>
    </citation>
    <scope>NUCLEOTIDE SEQUENCE [LARGE SCALE GENOMIC DNA]</scope>
    <source>
        <strain evidence="3 4">KUDC3025</strain>
    </source>
</reference>
<evidence type="ECO:0000313" key="4">
    <source>
        <dbReference type="Proteomes" id="UP000430368"/>
    </source>
</evidence>
<dbReference type="Pfam" id="PF07007">
    <property type="entry name" value="LprI"/>
    <property type="match status" value="1"/>
</dbReference>
<proteinExistence type="predicted"/>
<evidence type="ECO:0000256" key="1">
    <source>
        <dbReference type="SAM" id="SignalP"/>
    </source>
</evidence>
<dbReference type="InterPro" id="IPR009739">
    <property type="entry name" value="LprI-like_N"/>
</dbReference>
<protein>
    <submittedName>
        <fullName evidence="3">DUF1311 domain-containing protein</fullName>
    </submittedName>
</protein>
<dbReference type="RefSeq" id="WP_160030775.1">
    <property type="nucleotide sequence ID" value="NZ_CP041764.1"/>
</dbReference>
<feature type="domain" description="Lysozyme inhibitor LprI-like N-terminal" evidence="2">
    <location>
        <begin position="55"/>
        <end position="148"/>
    </location>
</feature>
<evidence type="ECO:0000259" key="2">
    <source>
        <dbReference type="Pfam" id="PF07007"/>
    </source>
</evidence>
<name>A0ABX6GS32_9GAMM</name>